<comment type="caution">
    <text evidence="1">The sequence shown here is derived from an EMBL/GenBank/DDBJ whole genome shotgun (WGS) entry which is preliminary data.</text>
</comment>
<evidence type="ECO:0000313" key="1">
    <source>
        <dbReference type="EMBL" id="EPC70746.1"/>
    </source>
</evidence>
<dbReference type="EMBL" id="ANKC01001170">
    <property type="protein sequence ID" value="EPC70746.1"/>
    <property type="molecule type" value="Genomic_DNA"/>
</dbReference>
<sequence length="34" mass="3712">ETPPSKRRDAMAKIVTDNTLAILAGKQPEYIVNA</sequence>
<gene>
    <name evidence="1" type="ORF">Lpp126_16554</name>
</gene>
<protein>
    <submittedName>
        <fullName evidence="1">Putative 2-hydroxyacid dehydrogenase</fullName>
    </submittedName>
</protein>
<feature type="non-terminal residue" evidence="1">
    <location>
        <position position="1"/>
    </location>
</feature>
<proteinExistence type="predicted"/>
<dbReference type="AlphaFoldDB" id="S2RGV3"/>
<evidence type="ECO:0000313" key="2">
    <source>
        <dbReference type="Proteomes" id="UP000014243"/>
    </source>
</evidence>
<accession>S2RGV3</accession>
<organism evidence="1 2">
    <name type="scientific">Lacticaseibacillus paracasei subsp. paracasei Lpp126</name>
    <dbReference type="NCBI Taxonomy" id="1256206"/>
    <lineage>
        <taxon>Bacteria</taxon>
        <taxon>Bacillati</taxon>
        <taxon>Bacillota</taxon>
        <taxon>Bacilli</taxon>
        <taxon>Lactobacillales</taxon>
        <taxon>Lactobacillaceae</taxon>
        <taxon>Lacticaseibacillus</taxon>
    </lineage>
</organism>
<dbReference type="Proteomes" id="UP000014243">
    <property type="component" value="Unassembled WGS sequence"/>
</dbReference>
<name>S2RGV3_LACPA</name>
<reference evidence="1 2" key="1">
    <citation type="journal article" date="2013" name="PLoS ONE">
        <title>Lactobacillus paracasei comparative genomics: towards species pan-genome definition and exploitation of diversity.</title>
        <authorList>
            <person name="Smokvina T."/>
            <person name="Wels M."/>
            <person name="Polka J."/>
            <person name="Chervaux C."/>
            <person name="Brisse S."/>
            <person name="Boekhorst J."/>
            <person name="van Hylckama Vlieg J.E."/>
            <person name="Siezen R.J."/>
        </authorList>
    </citation>
    <scope>NUCLEOTIDE SEQUENCE [LARGE SCALE GENOMIC DNA]</scope>
    <source>
        <strain evidence="1 2">Lpp126</strain>
    </source>
</reference>